<dbReference type="FunFam" id="1.10.3720.10:FF:000033">
    <property type="entry name" value="Polar amino acid ABC transporter permease"/>
    <property type="match status" value="1"/>
</dbReference>
<keyword evidence="13" id="KW-1185">Reference proteome</keyword>
<keyword evidence="5 9" id="KW-0812">Transmembrane</keyword>
<dbReference type="SUPFAM" id="SSF53850">
    <property type="entry name" value="Periplasmic binding protein-like II"/>
    <property type="match status" value="1"/>
</dbReference>
<sequence>MNILKKMTALLMLALAILFFAPFMQTKAVASESSSSSSSVSSTTDSSLSDVKKKGTLVVGLSADYPPYEFTAKVNGETKYVGIDIEIARKFAKDLGVKLVIKNMDFDSLLVALETHKVDTVISAMNPTSERRKSVDFSNIYYTGGKYIVINKKDKAKYKNKDSFENKTIGAQTGSLEYNLVQKQMKGASVKGLAKLNNLIIALQSGKVAGVLMEEATAKAYVSNNSNLYAFNAKMNVDTNETGAAMAFSKGSTTLVNAANKTISKLKKENVINKKYVPNAAKYMKSTSKNNTMISYWTYFAKGLEYTLIITVISVFFGFLLGIILALMRISNAKILHTLAVMYIEFIRGTPLMVQVMFVYFGIGALIQSLPALAAGIIAVSLNSAAYVAEVIRSGIESIATGQTEAARSLGMNQKQTYRYVVIPQAIKNIWPALGNEFITLIKESSIVSVIGVGDLMYQTQLVQSATYKGVLPLFITMMIYFIVTFTLSKFLNYFEGKMKHEQ</sequence>
<evidence type="ECO:0000256" key="1">
    <source>
        <dbReference type="ARBA" id="ARBA00004651"/>
    </source>
</evidence>
<evidence type="ECO:0000313" key="13">
    <source>
        <dbReference type="Proteomes" id="UP001139006"/>
    </source>
</evidence>
<protein>
    <submittedName>
        <fullName evidence="12">ABC transporter substrate-binding protein/permease</fullName>
    </submittedName>
</protein>
<dbReference type="GO" id="GO:0043190">
    <property type="term" value="C:ATP-binding cassette (ABC) transporter complex"/>
    <property type="evidence" value="ECO:0007669"/>
    <property type="project" value="InterPro"/>
</dbReference>
<feature type="transmembrane region" description="Helical" evidence="9">
    <location>
        <begin position="471"/>
        <end position="492"/>
    </location>
</feature>
<keyword evidence="10" id="KW-0732">Signal</keyword>
<dbReference type="GO" id="GO:0022857">
    <property type="term" value="F:transmembrane transporter activity"/>
    <property type="evidence" value="ECO:0007669"/>
    <property type="project" value="InterPro"/>
</dbReference>
<gene>
    <name evidence="12" type="ORF">LB941_05110</name>
</gene>
<dbReference type="RefSeq" id="WP_253360039.1">
    <property type="nucleotide sequence ID" value="NZ_JAIULA010000008.1"/>
</dbReference>
<comment type="caution">
    <text evidence="12">The sequence shown here is derived from an EMBL/GenBank/DDBJ whole genome shotgun (WGS) entry which is preliminary data.</text>
</comment>
<comment type="subcellular location">
    <subcellularLocation>
        <location evidence="1 9">Cell membrane</location>
        <topology evidence="1 9">Multi-pass membrane protein</topology>
    </subcellularLocation>
</comment>
<dbReference type="InterPro" id="IPR000515">
    <property type="entry name" value="MetI-like"/>
</dbReference>
<keyword evidence="7 9" id="KW-1133">Transmembrane helix</keyword>
<feature type="transmembrane region" description="Helical" evidence="9">
    <location>
        <begin position="369"/>
        <end position="389"/>
    </location>
</feature>
<feature type="signal peptide" evidence="10">
    <location>
        <begin position="1"/>
        <end position="30"/>
    </location>
</feature>
<dbReference type="SUPFAM" id="SSF161098">
    <property type="entry name" value="MetI-like"/>
    <property type="match status" value="1"/>
</dbReference>
<dbReference type="NCBIfam" id="TIGR01726">
    <property type="entry name" value="HEQRo_perm_3TM"/>
    <property type="match status" value="1"/>
</dbReference>
<accession>A0A9X2FL33</accession>
<dbReference type="SMART" id="SM00062">
    <property type="entry name" value="PBPb"/>
    <property type="match status" value="1"/>
</dbReference>
<dbReference type="GO" id="GO:0006865">
    <property type="term" value="P:amino acid transport"/>
    <property type="evidence" value="ECO:0007669"/>
    <property type="project" value="UniProtKB-KW"/>
</dbReference>
<dbReference type="CDD" id="cd06261">
    <property type="entry name" value="TM_PBP2"/>
    <property type="match status" value="1"/>
</dbReference>
<keyword evidence="3 9" id="KW-0813">Transport</keyword>
<reference evidence="12 13" key="1">
    <citation type="journal article" date="2023" name="Int. J. Syst. Evol. Microbiol.">
        <title>Ligilactobacillus ubinensis sp. nov., a novel species isolated from the wild ferment of a durian fruit (Durio zibethinus).</title>
        <authorList>
            <person name="Heng Y.C."/>
            <person name="Menon N."/>
            <person name="Chen B."/>
            <person name="Loo B.Z.L."/>
            <person name="Wong G.W.J."/>
            <person name="Lim A.C.H."/>
            <person name="Silvaraju S."/>
            <person name="Kittelmann S."/>
        </authorList>
    </citation>
    <scope>NUCLEOTIDE SEQUENCE [LARGE SCALE GENOMIC DNA]</scope>
    <source>
        <strain evidence="12 13">WILCCON 0076</strain>
    </source>
</reference>
<dbReference type="PANTHER" id="PTHR30614">
    <property type="entry name" value="MEMBRANE COMPONENT OF AMINO ACID ABC TRANSPORTER"/>
    <property type="match status" value="1"/>
</dbReference>
<dbReference type="PANTHER" id="PTHR30614:SF20">
    <property type="entry name" value="GLUTAMINE TRANSPORT SYSTEM PERMEASE PROTEIN GLNP"/>
    <property type="match status" value="1"/>
</dbReference>
<dbReference type="Pfam" id="PF00528">
    <property type="entry name" value="BPD_transp_1"/>
    <property type="match status" value="1"/>
</dbReference>
<evidence type="ECO:0000256" key="4">
    <source>
        <dbReference type="ARBA" id="ARBA00022475"/>
    </source>
</evidence>
<organism evidence="12 13">
    <name type="scientific">Ligilactobacillus ubinensis</name>
    <dbReference type="NCBI Taxonomy" id="2876789"/>
    <lineage>
        <taxon>Bacteria</taxon>
        <taxon>Bacillati</taxon>
        <taxon>Bacillota</taxon>
        <taxon>Bacilli</taxon>
        <taxon>Lactobacillales</taxon>
        <taxon>Lactobacillaceae</taxon>
        <taxon>Ligilactobacillus</taxon>
    </lineage>
</organism>
<evidence type="ECO:0000256" key="6">
    <source>
        <dbReference type="ARBA" id="ARBA00022970"/>
    </source>
</evidence>
<dbReference type="InterPro" id="IPR043429">
    <property type="entry name" value="ArtM/GltK/GlnP/TcyL/YhdX-like"/>
</dbReference>
<dbReference type="InterPro" id="IPR010065">
    <property type="entry name" value="AA_ABC_transptr_permease_3TM"/>
</dbReference>
<evidence type="ECO:0000256" key="9">
    <source>
        <dbReference type="RuleBase" id="RU363032"/>
    </source>
</evidence>
<dbReference type="Pfam" id="PF00497">
    <property type="entry name" value="SBP_bac_3"/>
    <property type="match status" value="1"/>
</dbReference>
<dbReference type="PROSITE" id="PS50928">
    <property type="entry name" value="ABC_TM1"/>
    <property type="match status" value="1"/>
</dbReference>
<dbReference type="Gene3D" id="3.40.190.10">
    <property type="entry name" value="Periplasmic binding protein-like II"/>
    <property type="match status" value="2"/>
</dbReference>
<name>A0A9X2FL33_9LACO</name>
<evidence type="ECO:0000256" key="3">
    <source>
        <dbReference type="ARBA" id="ARBA00022448"/>
    </source>
</evidence>
<feature type="domain" description="ABC transmembrane type-1" evidence="11">
    <location>
        <begin position="304"/>
        <end position="489"/>
    </location>
</feature>
<evidence type="ECO:0000256" key="10">
    <source>
        <dbReference type="SAM" id="SignalP"/>
    </source>
</evidence>
<dbReference type="EMBL" id="JAIULA010000008">
    <property type="protein sequence ID" value="MCP0886716.1"/>
    <property type="molecule type" value="Genomic_DNA"/>
</dbReference>
<evidence type="ECO:0000256" key="7">
    <source>
        <dbReference type="ARBA" id="ARBA00022989"/>
    </source>
</evidence>
<keyword evidence="6" id="KW-0029">Amino-acid transport</keyword>
<dbReference type="Gene3D" id="1.10.3720.10">
    <property type="entry name" value="MetI-like"/>
    <property type="match status" value="1"/>
</dbReference>
<feature type="transmembrane region" description="Helical" evidence="9">
    <location>
        <begin position="306"/>
        <end position="328"/>
    </location>
</feature>
<feature type="chain" id="PRO_5040750885" evidence="10">
    <location>
        <begin position="31"/>
        <end position="503"/>
    </location>
</feature>
<comment type="similarity">
    <text evidence="2">Belongs to the binding-protein-dependent transport system permease family. HisMQ subfamily.</text>
</comment>
<evidence type="ECO:0000256" key="5">
    <source>
        <dbReference type="ARBA" id="ARBA00022692"/>
    </source>
</evidence>
<proteinExistence type="inferred from homology"/>
<evidence type="ECO:0000256" key="2">
    <source>
        <dbReference type="ARBA" id="ARBA00010072"/>
    </source>
</evidence>
<dbReference type="AlphaFoldDB" id="A0A9X2FL33"/>
<dbReference type="InterPro" id="IPR035906">
    <property type="entry name" value="MetI-like_sf"/>
</dbReference>
<evidence type="ECO:0000259" key="11">
    <source>
        <dbReference type="PROSITE" id="PS50928"/>
    </source>
</evidence>
<evidence type="ECO:0000256" key="8">
    <source>
        <dbReference type="ARBA" id="ARBA00023136"/>
    </source>
</evidence>
<evidence type="ECO:0000313" key="12">
    <source>
        <dbReference type="EMBL" id="MCP0886716.1"/>
    </source>
</evidence>
<keyword evidence="4" id="KW-1003">Cell membrane</keyword>
<dbReference type="InterPro" id="IPR001638">
    <property type="entry name" value="Solute-binding_3/MltF_N"/>
</dbReference>
<dbReference type="Proteomes" id="UP001139006">
    <property type="component" value="Unassembled WGS sequence"/>
</dbReference>
<keyword evidence="8 9" id="KW-0472">Membrane</keyword>